<dbReference type="NCBIfam" id="TIGR01821">
    <property type="entry name" value="5aminolev_synth"/>
    <property type="match status" value="1"/>
</dbReference>
<dbReference type="EMBL" id="CP017104">
    <property type="protein sequence ID" value="APO70489.1"/>
    <property type="molecule type" value="Genomic_DNA"/>
</dbReference>
<comment type="cofactor">
    <cofactor evidence="1 14">
        <name>pyridoxal 5'-phosphate</name>
        <dbReference type="ChEBI" id="CHEBI:597326"/>
    </cofactor>
</comment>
<dbReference type="InterPro" id="IPR010961">
    <property type="entry name" value="4pyrrol_synth_NH2levulA_synth"/>
</dbReference>
<keyword evidence="7 14" id="KW-0663">Pyridoxal phosphate</keyword>
<evidence type="ECO:0000256" key="11">
    <source>
        <dbReference type="ARBA" id="ARBA00031945"/>
    </source>
</evidence>
<accession>A0A1L5NRK5</accession>
<dbReference type="OrthoDB" id="9807157at2"/>
<dbReference type="PANTHER" id="PTHR13693:SF102">
    <property type="entry name" value="2-AMINO-3-KETOBUTYRATE COENZYME A LIGASE, MITOCHONDRIAL"/>
    <property type="match status" value="1"/>
</dbReference>
<dbReference type="GO" id="GO:0030170">
    <property type="term" value="F:pyridoxal phosphate binding"/>
    <property type="evidence" value="ECO:0007669"/>
    <property type="project" value="UniProtKB-UniRule"/>
</dbReference>
<dbReference type="InterPro" id="IPR015424">
    <property type="entry name" value="PyrdxlP-dep_Trfase"/>
</dbReference>
<evidence type="ECO:0000256" key="8">
    <source>
        <dbReference type="ARBA" id="ARBA00023133"/>
    </source>
</evidence>
<reference evidence="16 17" key="1">
    <citation type="submission" date="2016-09" db="EMBL/GenBank/DDBJ databases">
        <title>The complete genome sequences of Rhizobium gallicum, symbiovars gallicum and phaseoli, symbionts associated to common bean (Phaseolus vulgaris).</title>
        <authorList>
            <person name="Bustos P."/>
            <person name="Santamaria R.I."/>
            <person name="Perez-Carrascal O.M."/>
            <person name="Juarez S."/>
            <person name="Lozano L."/>
            <person name="Martinez-Flores I."/>
            <person name="Martinez-Romero E."/>
            <person name="Cevallos M."/>
            <person name="Romero D."/>
            <person name="Davila G."/>
            <person name="Gonzalez V."/>
        </authorList>
    </citation>
    <scope>NUCLEOTIDE SEQUENCE [LARGE SCALE GENOMIC DNA]</scope>
    <source>
        <strain evidence="16 17">IE4872</strain>
        <plasmid evidence="17">prgalie4872c</plasmid>
    </source>
</reference>
<evidence type="ECO:0000256" key="2">
    <source>
        <dbReference type="ARBA" id="ARBA00005029"/>
    </source>
</evidence>
<keyword evidence="9 14" id="KW-0012">Acyltransferase</keyword>
<evidence type="ECO:0000256" key="10">
    <source>
        <dbReference type="ARBA" id="ARBA00031691"/>
    </source>
</evidence>
<evidence type="ECO:0000313" key="16">
    <source>
        <dbReference type="EMBL" id="APO70489.1"/>
    </source>
</evidence>
<comment type="pathway">
    <text evidence="2 14">Porphyrin-containing compound metabolism; protoporphyrin-IX biosynthesis; 5-aminolevulinate from glycine: step 1/1.</text>
</comment>
<dbReference type="EC" id="2.3.1.37" evidence="5 14"/>
<dbReference type="GO" id="GO:0003870">
    <property type="term" value="F:5-aminolevulinate synthase activity"/>
    <property type="evidence" value="ECO:0007669"/>
    <property type="project" value="UniProtKB-EC"/>
</dbReference>
<evidence type="ECO:0000256" key="6">
    <source>
        <dbReference type="ARBA" id="ARBA00022679"/>
    </source>
</evidence>
<evidence type="ECO:0000256" key="3">
    <source>
        <dbReference type="ARBA" id="ARBA00008392"/>
    </source>
</evidence>
<protein>
    <recommendedName>
        <fullName evidence="5 14">5-aminolevulinate synthase</fullName>
        <ecNumber evidence="5 14">2.3.1.37</ecNumber>
    </recommendedName>
    <alternativeName>
        <fullName evidence="10 14">5-aminolevulinic acid synthase</fullName>
    </alternativeName>
    <alternativeName>
        <fullName evidence="11 14">Delta-ALA synthase</fullName>
    </alternativeName>
    <alternativeName>
        <fullName evidence="12 14">Delta-aminolevulinate synthase</fullName>
    </alternativeName>
</protein>
<evidence type="ECO:0000256" key="1">
    <source>
        <dbReference type="ARBA" id="ARBA00001933"/>
    </source>
</evidence>
<dbReference type="InterPro" id="IPR050087">
    <property type="entry name" value="AON_synthase_class-II"/>
</dbReference>
<proteinExistence type="inferred from homology"/>
<dbReference type="InterPro" id="IPR004839">
    <property type="entry name" value="Aminotransferase_I/II_large"/>
</dbReference>
<geneLocation type="plasmid" evidence="17">
    <name>prgalie4872c</name>
</geneLocation>
<evidence type="ECO:0000256" key="9">
    <source>
        <dbReference type="ARBA" id="ARBA00023315"/>
    </source>
</evidence>
<comment type="similarity">
    <text evidence="3 14">Belongs to the class-II pyridoxal-phosphate-dependent aminotransferase family.</text>
</comment>
<dbReference type="GO" id="GO:0006782">
    <property type="term" value="P:protoporphyrinogen IX biosynthetic process"/>
    <property type="evidence" value="ECO:0007669"/>
    <property type="project" value="UniProtKB-UniRule"/>
</dbReference>
<comment type="subunit">
    <text evidence="4">Homodimer.</text>
</comment>
<name>A0A1L5NRK5_9HYPH</name>
<dbReference type="Gene3D" id="3.90.1150.10">
    <property type="entry name" value="Aspartate Aminotransferase, domain 1"/>
    <property type="match status" value="1"/>
</dbReference>
<evidence type="ECO:0000259" key="15">
    <source>
        <dbReference type="Pfam" id="PF00155"/>
    </source>
</evidence>
<keyword evidence="6 14" id="KW-0808">Transferase</keyword>
<evidence type="ECO:0000256" key="14">
    <source>
        <dbReference type="RuleBase" id="RU910713"/>
    </source>
</evidence>
<dbReference type="SUPFAM" id="SSF53383">
    <property type="entry name" value="PLP-dependent transferases"/>
    <property type="match status" value="1"/>
</dbReference>
<evidence type="ECO:0000256" key="4">
    <source>
        <dbReference type="ARBA" id="ARBA00011738"/>
    </source>
</evidence>
<dbReference type="InterPro" id="IPR015422">
    <property type="entry name" value="PyrdxlP-dep_Trfase_small"/>
</dbReference>
<evidence type="ECO:0000256" key="13">
    <source>
        <dbReference type="ARBA" id="ARBA00047654"/>
    </source>
</evidence>
<dbReference type="Pfam" id="PF00155">
    <property type="entry name" value="Aminotran_1_2"/>
    <property type="match status" value="1"/>
</dbReference>
<dbReference type="CDD" id="cd06454">
    <property type="entry name" value="KBL_like"/>
    <property type="match status" value="1"/>
</dbReference>
<organism evidence="16 17">
    <name type="scientific">Rhizobium gallicum</name>
    <dbReference type="NCBI Taxonomy" id="56730"/>
    <lineage>
        <taxon>Bacteria</taxon>
        <taxon>Pseudomonadati</taxon>
        <taxon>Pseudomonadota</taxon>
        <taxon>Alphaproteobacteria</taxon>
        <taxon>Hyphomicrobiales</taxon>
        <taxon>Rhizobiaceae</taxon>
        <taxon>Rhizobium/Agrobacterium group</taxon>
        <taxon>Rhizobium</taxon>
    </lineage>
</organism>
<keyword evidence="16" id="KW-0614">Plasmid</keyword>
<comment type="catalytic activity">
    <reaction evidence="13 14">
        <text>succinyl-CoA + glycine + H(+) = 5-aminolevulinate + CO2 + CoA</text>
        <dbReference type="Rhea" id="RHEA:12921"/>
        <dbReference type="ChEBI" id="CHEBI:15378"/>
        <dbReference type="ChEBI" id="CHEBI:16526"/>
        <dbReference type="ChEBI" id="CHEBI:57287"/>
        <dbReference type="ChEBI" id="CHEBI:57292"/>
        <dbReference type="ChEBI" id="CHEBI:57305"/>
        <dbReference type="ChEBI" id="CHEBI:356416"/>
        <dbReference type="EC" id="2.3.1.37"/>
    </reaction>
</comment>
<evidence type="ECO:0000256" key="12">
    <source>
        <dbReference type="ARBA" id="ARBA00032773"/>
    </source>
</evidence>
<evidence type="ECO:0000256" key="5">
    <source>
        <dbReference type="ARBA" id="ARBA00013257"/>
    </source>
</evidence>
<gene>
    <name evidence="16" type="primary">hemA-2</name>
    <name evidence="16" type="ORF">IE4872_PC00475</name>
</gene>
<dbReference type="Gene3D" id="3.40.640.10">
    <property type="entry name" value="Type I PLP-dependent aspartate aminotransferase-like (Major domain)"/>
    <property type="match status" value="1"/>
</dbReference>
<evidence type="ECO:0000313" key="17">
    <source>
        <dbReference type="Proteomes" id="UP000184749"/>
    </source>
</evidence>
<sequence>MSIVSILERRVEETRKAGRYRNYVSLDRKVDERPWVLEHGESGARRINVWCSNDYLGLSQHPAVIDATVEAVKSVGLGTGGARSISGTSIYHTRLEKEIASAYDKEAALLFATGFTANDATLSTICDTVPDIVAFSDSLNHASMIYGIRYSKAEKKIFRHNDVAHLEELLQAYPVDRPKLIAFESLYSMDGDFAPLKEIVALARKYNAFTYLDEIHAAGIYGATGTGYAEELGVLGEIDIVQGGFGKAYGGAGGYIAGPKAIVDAVRSYAPAFVFSTSSPAPVVAAALASFEYNREHPELRARLLDTVGELKHGLKALGIPVVSDDSHILPILVGDPHRSKEISRRLIDEFGIYVQPVNAPTVPEGTERLRITPTAAHTRQDVEAFLAAIRTVWSDVTTEAAE</sequence>
<dbReference type="Proteomes" id="UP000184749">
    <property type="component" value="Plasmid pRgalIE4872c"/>
</dbReference>
<keyword evidence="8 14" id="KW-0350">Heme biosynthesis</keyword>
<dbReference type="UniPathway" id="UPA00251">
    <property type="reaction ID" value="UER00375"/>
</dbReference>
<dbReference type="PANTHER" id="PTHR13693">
    <property type="entry name" value="CLASS II AMINOTRANSFERASE/8-AMINO-7-OXONONANOATE SYNTHASE"/>
    <property type="match status" value="1"/>
</dbReference>
<dbReference type="InterPro" id="IPR015421">
    <property type="entry name" value="PyrdxlP-dep_Trfase_major"/>
</dbReference>
<evidence type="ECO:0000256" key="7">
    <source>
        <dbReference type="ARBA" id="ARBA00022898"/>
    </source>
</evidence>
<dbReference type="AlphaFoldDB" id="A0A1L5NRK5"/>
<dbReference type="FunFam" id="3.40.640.10:FF:000006">
    <property type="entry name" value="5-aminolevulinate synthase, mitochondrial"/>
    <property type="match status" value="1"/>
</dbReference>
<feature type="domain" description="Aminotransferase class I/classII large" evidence="15">
    <location>
        <begin position="50"/>
        <end position="390"/>
    </location>
</feature>
<dbReference type="RefSeq" id="WP_074070953.1">
    <property type="nucleotide sequence ID" value="NZ_CP017104.1"/>
</dbReference>